<dbReference type="AlphaFoldDB" id="A0A1X0QJN7"/>
<gene>
    <name evidence="1" type="ORF">A0H76_2585</name>
</gene>
<dbReference type="VEuPathDB" id="MicrosporidiaDB:HERIO_2431"/>
<evidence type="ECO:0000313" key="2">
    <source>
        <dbReference type="Proteomes" id="UP000192501"/>
    </source>
</evidence>
<dbReference type="EMBL" id="LTAI01000083">
    <property type="protein sequence ID" value="ORD99971.1"/>
    <property type="molecule type" value="Genomic_DNA"/>
</dbReference>
<evidence type="ECO:0000313" key="1">
    <source>
        <dbReference type="EMBL" id="ORD99971.1"/>
    </source>
</evidence>
<name>A0A1X0QJN7_9MICR</name>
<sequence length="236" mass="28134">MFMIYKNDNFQTFKDNEKTESIIKRLSNKLYYLYVTTAKRLGFVDFGNKSEKLDKIKEMIKKFLKSNSNTNYKHNSQCLNENVKSSESDEFNLKNLQDMINFYEEKVDQINEITAKVDKEELFSCDKDFDAILNNFNIDLKKFMKHGEELQNLLNEIVSVLELFKTCLLVLNQKDCKLKEAKDFTKYLILQIKNKISFHKLYDFYESDKVLKMLYEVEKKLVKNFNNLVSNDFLNN</sequence>
<accession>A0A1X0QJN7</accession>
<organism evidence="1 2">
    <name type="scientific">Hepatospora eriocheir</name>
    <dbReference type="NCBI Taxonomy" id="1081669"/>
    <lineage>
        <taxon>Eukaryota</taxon>
        <taxon>Fungi</taxon>
        <taxon>Fungi incertae sedis</taxon>
        <taxon>Microsporidia</taxon>
        <taxon>Hepatosporidae</taxon>
        <taxon>Hepatospora</taxon>
    </lineage>
</organism>
<dbReference type="VEuPathDB" id="MicrosporidiaDB:A0H76_2585"/>
<proteinExistence type="predicted"/>
<dbReference type="Proteomes" id="UP000192501">
    <property type="component" value="Unassembled WGS sequence"/>
</dbReference>
<reference evidence="1 2" key="1">
    <citation type="journal article" date="2017" name="Environ. Microbiol.">
        <title>Decay of the glycolytic pathway and adaptation to intranuclear parasitism within Enterocytozoonidae microsporidia.</title>
        <authorList>
            <person name="Wiredu Boakye D."/>
            <person name="Jaroenlak P."/>
            <person name="Prachumwat A."/>
            <person name="Williams T.A."/>
            <person name="Bateman K.S."/>
            <person name="Itsathitphaisarn O."/>
            <person name="Sritunyalucksana K."/>
            <person name="Paszkiewicz K.H."/>
            <person name="Moore K.A."/>
            <person name="Stentiford G.D."/>
            <person name="Williams B.A."/>
        </authorList>
    </citation>
    <scope>NUCLEOTIDE SEQUENCE [LARGE SCALE GENOMIC DNA]</scope>
    <source>
        <strain evidence="2">canceri</strain>
    </source>
</reference>
<comment type="caution">
    <text evidence="1">The sequence shown here is derived from an EMBL/GenBank/DDBJ whole genome shotgun (WGS) entry which is preliminary data.</text>
</comment>
<protein>
    <submittedName>
        <fullName evidence="1">Uncharacterized protein</fullName>
    </submittedName>
</protein>